<dbReference type="AlphaFoldDB" id="G0TWI6"/>
<feature type="compositionally biased region" description="Acidic residues" evidence="2">
    <location>
        <begin position="753"/>
        <end position="776"/>
    </location>
</feature>
<organism evidence="3">
    <name type="scientific">Trypanosoma vivax (strain Y486)</name>
    <dbReference type="NCBI Taxonomy" id="1055687"/>
    <lineage>
        <taxon>Eukaryota</taxon>
        <taxon>Discoba</taxon>
        <taxon>Euglenozoa</taxon>
        <taxon>Kinetoplastea</taxon>
        <taxon>Metakinetoplastina</taxon>
        <taxon>Trypanosomatida</taxon>
        <taxon>Trypanosomatidae</taxon>
        <taxon>Trypanosoma</taxon>
        <taxon>Duttonella</taxon>
    </lineage>
</organism>
<feature type="coiled-coil region" evidence="1">
    <location>
        <begin position="382"/>
        <end position="416"/>
    </location>
</feature>
<evidence type="ECO:0000256" key="1">
    <source>
        <dbReference type="SAM" id="Coils"/>
    </source>
</evidence>
<accession>G0TWI6</accession>
<gene>
    <name evidence="3" type="ORF">TVY486_0601150</name>
</gene>
<reference evidence="3" key="1">
    <citation type="journal article" date="2012" name="Proc. Natl. Acad. Sci. U.S.A.">
        <title>Antigenic diversity is generated by distinct evolutionary mechanisms in African trypanosome species.</title>
        <authorList>
            <person name="Jackson A.P."/>
            <person name="Berry A."/>
            <person name="Aslett M."/>
            <person name="Allison H.C."/>
            <person name="Burton P."/>
            <person name="Vavrova-Anderson J."/>
            <person name="Brown R."/>
            <person name="Browne H."/>
            <person name="Corton N."/>
            <person name="Hauser H."/>
            <person name="Gamble J."/>
            <person name="Gilderthorp R."/>
            <person name="Marcello L."/>
            <person name="McQuillan J."/>
            <person name="Otto T.D."/>
            <person name="Quail M.A."/>
            <person name="Sanders M.J."/>
            <person name="van Tonder A."/>
            <person name="Ginger M.L."/>
            <person name="Field M.C."/>
            <person name="Barry J.D."/>
            <person name="Hertz-Fowler C."/>
            <person name="Berriman M."/>
        </authorList>
    </citation>
    <scope>NUCLEOTIDE SEQUENCE</scope>
    <source>
        <strain evidence="3">Y486</strain>
    </source>
</reference>
<dbReference type="EMBL" id="HE573022">
    <property type="protein sequence ID" value="CCC48324.1"/>
    <property type="molecule type" value="Genomic_DNA"/>
</dbReference>
<feature type="compositionally biased region" description="Acidic residues" evidence="2">
    <location>
        <begin position="733"/>
        <end position="743"/>
    </location>
</feature>
<evidence type="ECO:0000313" key="3">
    <source>
        <dbReference type="EMBL" id="CCC48324.1"/>
    </source>
</evidence>
<keyword evidence="1" id="KW-0175">Coiled coil</keyword>
<dbReference type="PANTHER" id="PTHR44927">
    <property type="entry name" value="FK506-BINDING PROTEIN 15"/>
    <property type="match status" value="1"/>
</dbReference>
<proteinExistence type="predicted"/>
<dbReference type="PANTHER" id="PTHR44927:SF1">
    <property type="entry name" value="FK506-BINDING PROTEIN 15"/>
    <property type="match status" value="1"/>
</dbReference>
<feature type="region of interest" description="Disordered" evidence="2">
    <location>
        <begin position="718"/>
        <end position="854"/>
    </location>
</feature>
<evidence type="ECO:0000256" key="2">
    <source>
        <dbReference type="SAM" id="MobiDB-lite"/>
    </source>
</evidence>
<sequence>MQQKVLIASPVSLFEVVDGNAVDRGNCACAIVTAAPGGSLKYSLVCYNERRETLCVAHLTADIAQTIQFQVNAETHANFRDSSGRRWNCVFPTPDKLRAFLAALGTAAYALAGQPTHSVYTVDFSPLTGGLVVQQQHRVRVRYWTYGLRGSEPLMLGELLETSGEELYTFRPALSSAALLQQDNSDFLHLVRGFECGIVGTFENSLRAIVLPPQAVPLSRQKSYGTSGAAFVVQVVSILQDDISAGADGAVPTVFSSDDYHTSAGSGAGEASNTGIIVLHPEGTSAVGERDVTSQQTALQAPDLVEAGGGVPTAHMALLQKLGVHLSSATSCAIDVRSITGTAVDVWRQTVDRPKPSRLTNEALQQAVQQLILENERVANGLVEKDELLRALDRRNRELQQRVDAAALSSQQLLDEKNDTVRMASDMRLEKERGIMQVQQQINQVALDRDDTQRHLLTVKQLLTASEEQLHKLRSDANMQNEKQESTEEAVRQLMLERDGAEHCELSLDERRARYTITREMESFFADLAAFLLEQQTSRDRLLSDVESALAVMLDEYAKYITDLRAWRVHEMEERQHLRVECARAYVDLLTMEEMAFRSLEAAKVAGALAVDQGNLVAEEEGDRISIDSEQGAEWSSLCSAHDIAMTSLVRSAAIVKDQQSIINEEEEARVRLLEEEAEEVGIAMKELDEVLLPAKEPSLPSPPPVEEAADAGQPIEDVEKLEGDSSTSVSDTLEEEKGEEVVEVAPVVKAEVEDEDEDGDEDEDEDESSEEDSEEQEQRKVVRRPMEVPPPPIQEAQAKTEVSRKKKLFDSSSDEEGPSAPLRSAAPPPPPPAARSRMPPSRTALPDLSDYSD</sequence>
<dbReference type="VEuPathDB" id="TriTrypDB:TvY486_0601150"/>
<feature type="compositionally biased region" description="Basic and acidic residues" evidence="2">
    <location>
        <begin position="777"/>
        <end position="787"/>
    </location>
</feature>
<feature type="coiled-coil region" evidence="1">
    <location>
        <begin position="656"/>
        <end position="691"/>
    </location>
</feature>
<name>G0TWI6_TRYVY</name>
<protein>
    <submittedName>
        <fullName evidence="3">Uncharacterized protein</fullName>
    </submittedName>
</protein>